<dbReference type="RefSeq" id="WP_093394864.1">
    <property type="nucleotide sequence ID" value="NZ_FOUU01000004.1"/>
</dbReference>
<evidence type="ECO:0000313" key="2">
    <source>
        <dbReference type="Proteomes" id="UP000199611"/>
    </source>
</evidence>
<accession>A0A1I4TZX8</accession>
<dbReference type="STRING" id="39841.SAMN05660836_01621"/>
<dbReference type="EMBL" id="FOUU01000004">
    <property type="protein sequence ID" value="SFM82334.1"/>
    <property type="molecule type" value="Genomic_DNA"/>
</dbReference>
<name>A0A1I4TZX8_9BACT</name>
<dbReference type="Proteomes" id="UP000199611">
    <property type="component" value="Unassembled WGS sequence"/>
</dbReference>
<proteinExistence type="predicted"/>
<organism evidence="1 2">
    <name type="scientific">Thermodesulforhabdus norvegica</name>
    <dbReference type="NCBI Taxonomy" id="39841"/>
    <lineage>
        <taxon>Bacteria</taxon>
        <taxon>Pseudomonadati</taxon>
        <taxon>Thermodesulfobacteriota</taxon>
        <taxon>Syntrophobacteria</taxon>
        <taxon>Syntrophobacterales</taxon>
        <taxon>Thermodesulforhabdaceae</taxon>
        <taxon>Thermodesulforhabdus</taxon>
    </lineage>
</organism>
<keyword evidence="2" id="KW-1185">Reference proteome</keyword>
<gene>
    <name evidence="1" type="ORF">SAMN05660836_01621</name>
</gene>
<evidence type="ECO:0000313" key="1">
    <source>
        <dbReference type="EMBL" id="SFM82334.1"/>
    </source>
</evidence>
<reference evidence="1 2" key="1">
    <citation type="submission" date="2016-10" db="EMBL/GenBank/DDBJ databases">
        <authorList>
            <person name="de Groot N.N."/>
        </authorList>
    </citation>
    <scope>NUCLEOTIDE SEQUENCE [LARGE SCALE GENOMIC DNA]</scope>
    <source>
        <strain evidence="1 2">DSM 9990</strain>
    </source>
</reference>
<sequence length="134" mass="14679">MKKFWGSRKISMALPAFLFITLVITGELPAGKFERLFYTGKSSDVDVVSAVVKGPVPGTAKSGKTVVFETQDGETVTEKCGDEIVFIMQVNGDLVTRKNGSCDDLVPGSPVDLVYKKGKLEEIQIFSGRKRDTW</sequence>
<dbReference type="AlphaFoldDB" id="A0A1I4TZX8"/>
<protein>
    <submittedName>
        <fullName evidence="1">Uncharacterized protein</fullName>
    </submittedName>
</protein>